<dbReference type="InParanoid" id="A0A1Y2D8Q3"/>
<dbReference type="AlphaFoldDB" id="A0A1Y2D8Q3"/>
<sequence>MHTIGYVLSNLVRGRQISDPRDKVFDMLGLARKMSAAYSLSRSQVYERPIRRLIAELNNLNPLLRTEACKISRFADMGS</sequence>
<organism evidence="1 2">
    <name type="scientific">Pseudomassariella vexata</name>
    <dbReference type="NCBI Taxonomy" id="1141098"/>
    <lineage>
        <taxon>Eukaryota</taxon>
        <taxon>Fungi</taxon>
        <taxon>Dikarya</taxon>
        <taxon>Ascomycota</taxon>
        <taxon>Pezizomycotina</taxon>
        <taxon>Sordariomycetes</taxon>
        <taxon>Xylariomycetidae</taxon>
        <taxon>Amphisphaeriales</taxon>
        <taxon>Pseudomassariaceae</taxon>
        <taxon>Pseudomassariella</taxon>
    </lineage>
</organism>
<proteinExistence type="predicted"/>
<comment type="caution">
    <text evidence="1">The sequence shown here is derived from an EMBL/GenBank/DDBJ whole genome shotgun (WGS) entry which is preliminary data.</text>
</comment>
<dbReference type="OrthoDB" id="3553147at2759"/>
<dbReference type="RefSeq" id="XP_040709697.1">
    <property type="nucleotide sequence ID" value="XM_040853485.1"/>
</dbReference>
<name>A0A1Y2D8Q3_9PEZI</name>
<dbReference type="EMBL" id="MCFJ01000026">
    <property type="protein sequence ID" value="ORY55639.1"/>
    <property type="molecule type" value="Genomic_DNA"/>
</dbReference>
<dbReference type="GeneID" id="63769697"/>
<dbReference type="Proteomes" id="UP000193689">
    <property type="component" value="Unassembled WGS sequence"/>
</dbReference>
<accession>A0A1Y2D8Q3</accession>
<evidence type="ECO:0000313" key="2">
    <source>
        <dbReference type="Proteomes" id="UP000193689"/>
    </source>
</evidence>
<gene>
    <name evidence="1" type="ORF">BCR38DRAFT_122880</name>
</gene>
<protein>
    <submittedName>
        <fullName evidence="1">Uncharacterized protein</fullName>
    </submittedName>
</protein>
<evidence type="ECO:0000313" key="1">
    <source>
        <dbReference type="EMBL" id="ORY55639.1"/>
    </source>
</evidence>
<keyword evidence="2" id="KW-1185">Reference proteome</keyword>
<reference evidence="1 2" key="1">
    <citation type="submission" date="2016-07" db="EMBL/GenBank/DDBJ databases">
        <title>Pervasive Adenine N6-methylation of Active Genes in Fungi.</title>
        <authorList>
            <consortium name="DOE Joint Genome Institute"/>
            <person name="Mondo S.J."/>
            <person name="Dannebaum R.O."/>
            <person name="Kuo R.C."/>
            <person name="Labutti K."/>
            <person name="Haridas S."/>
            <person name="Kuo A."/>
            <person name="Salamov A."/>
            <person name="Ahrendt S.R."/>
            <person name="Lipzen A."/>
            <person name="Sullivan W."/>
            <person name="Andreopoulos W.B."/>
            <person name="Clum A."/>
            <person name="Lindquist E."/>
            <person name="Daum C."/>
            <person name="Ramamoorthy G.K."/>
            <person name="Gryganskyi A."/>
            <person name="Culley D."/>
            <person name="Magnuson J.K."/>
            <person name="James T.Y."/>
            <person name="O'Malley M.A."/>
            <person name="Stajich J.E."/>
            <person name="Spatafora J.W."/>
            <person name="Visel A."/>
            <person name="Grigoriev I.V."/>
        </authorList>
    </citation>
    <scope>NUCLEOTIDE SEQUENCE [LARGE SCALE GENOMIC DNA]</scope>
    <source>
        <strain evidence="1 2">CBS 129021</strain>
    </source>
</reference>